<evidence type="ECO:0000256" key="2">
    <source>
        <dbReference type="ARBA" id="ARBA00026073"/>
    </source>
</evidence>
<dbReference type="GO" id="GO:0003677">
    <property type="term" value="F:DNA binding"/>
    <property type="evidence" value="ECO:0007669"/>
    <property type="project" value="InterPro"/>
</dbReference>
<reference evidence="4 5" key="1">
    <citation type="submission" date="2019-09" db="EMBL/GenBank/DDBJ databases">
        <authorList>
            <person name="Silva M."/>
            <person name="Pereira G."/>
            <person name="Lopes-Da-Costa L."/>
            <person name="Silva E."/>
        </authorList>
    </citation>
    <scope>NUCLEOTIDE SEQUENCE [LARGE SCALE GENOMIC DNA]</scope>
    <source>
        <strain evidence="4 5">FMV-PI01</strain>
    </source>
</reference>
<gene>
    <name evidence="4" type="ORF">F1B92_02465</name>
</gene>
<dbReference type="GO" id="GO:0003887">
    <property type="term" value="F:DNA-directed DNA polymerase activity"/>
    <property type="evidence" value="ECO:0007669"/>
    <property type="project" value="InterPro"/>
</dbReference>
<dbReference type="GO" id="GO:0045004">
    <property type="term" value="P:DNA replication proofreading"/>
    <property type="evidence" value="ECO:0007669"/>
    <property type="project" value="TreeGrafter"/>
</dbReference>
<evidence type="ECO:0000259" key="3">
    <source>
        <dbReference type="SMART" id="SM00479"/>
    </source>
</evidence>
<organism evidence="4 5">
    <name type="scientific">Campylobacter portucalensis</name>
    <dbReference type="NCBI Taxonomy" id="2608384"/>
    <lineage>
        <taxon>Bacteria</taxon>
        <taxon>Pseudomonadati</taxon>
        <taxon>Campylobacterota</taxon>
        <taxon>Epsilonproteobacteria</taxon>
        <taxon>Campylobacterales</taxon>
        <taxon>Campylobacteraceae</taxon>
        <taxon>Campylobacter</taxon>
    </lineage>
</organism>
<dbReference type="AlphaFoldDB" id="A0A6L5WGV6"/>
<comment type="function">
    <text evidence="1">DNA polymerase III is a complex, multichain enzyme responsible for most of the replicative synthesis in bacteria. The epsilon subunit contain the editing function and is a proofreading 3'-5' exonuclease.</text>
</comment>
<feature type="domain" description="Exonuclease" evidence="3">
    <location>
        <begin position="75"/>
        <end position="237"/>
    </location>
</feature>
<name>A0A6L5WGV6_9BACT</name>
<keyword evidence="4" id="KW-0540">Nuclease</keyword>
<reference evidence="4 5" key="2">
    <citation type="submission" date="2020-03" db="EMBL/GenBank/DDBJ databases">
        <title>Campylobacter portucalensis sp. nov., a new species of Campylobacter isolated from the reproductive tract of bulls.</title>
        <authorList>
            <person name="Silva M.F."/>
            <person name="Pereira G."/>
            <person name="Carneiro C."/>
            <person name="Hemphill A."/>
            <person name="Mateus L."/>
            <person name="Lopes-Da-Costa L."/>
            <person name="Silva E."/>
        </authorList>
    </citation>
    <scope>NUCLEOTIDE SEQUENCE [LARGE SCALE GENOMIC DNA]</scope>
    <source>
        <strain evidence="4 5">FMV-PI01</strain>
    </source>
</reference>
<keyword evidence="4" id="KW-0378">Hydrolase</keyword>
<protein>
    <submittedName>
        <fullName evidence="4">3'-5' exonuclease</fullName>
    </submittedName>
</protein>
<dbReference type="PANTHER" id="PTHR30231:SF41">
    <property type="entry name" value="DNA POLYMERASE III SUBUNIT EPSILON"/>
    <property type="match status" value="1"/>
</dbReference>
<dbReference type="EMBL" id="VWSJ01000006">
    <property type="protein sequence ID" value="MSN96066.1"/>
    <property type="molecule type" value="Genomic_DNA"/>
</dbReference>
<proteinExistence type="predicted"/>
<comment type="subunit">
    <text evidence="2">DNA polymerase III contains a core (composed of alpha, epsilon and theta chains) that associates with a tau subunit. This core dimerizes to form the POLIII' complex. PolIII' associates with the gamma complex (composed of gamma, delta, delta', psi and chi chains) and with the beta chain to form the complete DNA polymerase III complex.</text>
</comment>
<dbReference type="InterPro" id="IPR006054">
    <property type="entry name" value="DnaQ"/>
</dbReference>
<dbReference type="Proteomes" id="UP000476338">
    <property type="component" value="Unassembled WGS sequence"/>
</dbReference>
<dbReference type="NCBIfam" id="TIGR00573">
    <property type="entry name" value="dnaq"/>
    <property type="match status" value="1"/>
</dbReference>
<dbReference type="RefSeq" id="WP_326833072.1">
    <property type="nucleotide sequence ID" value="NZ_VWSJ01000006.1"/>
</dbReference>
<sequence>MQQKDKNLDYLINLLANKSINYYDFIKISNQILQITELFEPKNLDMWKTLGLEILKLKNGKVTLKTANTKIQNEIFCVVDIETNGGINSGQIIEIGAIKCQNGVILDRFESFIKANEIPQSIQELTGITIENLEKAPTLKNVLEKFKIFLGSSVFVAHNVKFDYNFISKSLENLGYGMLLNRHICTIDLARKTIPSQKYGLEFLKELLYIQNTHHRALSDAISAFEIFKYCLNKIPPNIKTTENLIKFSKTAKNLKISTL</sequence>
<comment type="caution">
    <text evidence="4">The sequence shown here is derived from an EMBL/GenBank/DDBJ whole genome shotgun (WGS) entry which is preliminary data.</text>
</comment>
<dbReference type="SUPFAM" id="SSF53098">
    <property type="entry name" value="Ribonuclease H-like"/>
    <property type="match status" value="1"/>
</dbReference>
<keyword evidence="4" id="KW-0269">Exonuclease</keyword>
<dbReference type="SMART" id="SM00479">
    <property type="entry name" value="EXOIII"/>
    <property type="match status" value="1"/>
</dbReference>
<accession>A0A6L5WGV6</accession>
<evidence type="ECO:0000313" key="4">
    <source>
        <dbReference type="EMBL" id="MSN96066.1"/>
    </source>
</evidence>
<dbReference type="CDD" id="cd06127">
    <property type="entry name" value="DEDDh"/>
    <property type="match status" value="1"/>
</dbReference>
<dbReference type="InterPro" id="IPR012337">
    <property type="entry name" value="RNaseH-like_sf"/>
</dbReference>
<evidence type="ECO:0000313" key="5">
    <source>
        <dbReference type="Proteomes" id="UP000476338"/>
    </source>
</evidence>
<dbReference type="Gene3D" id="3.30.420.10">
    <property type="entry name" value="Ribonuclease H-like superfamily/Ribonuclease H"/>
    <property type="match status" value="1"/>
</dbReference>
<keyword evidence="5" id="KW-1185">Reference proteome</keyword>
<dbReference type="PANTHER" id="PTHR30231">
    <property type="entry name" value="DNA POLYMERASE III SUBUNIT EPSILON"/>
    <property type="match status" value="1"/>
</dbReference>
<dbReference type="GO" id="GO:0005829">
    <property type="term" value="C:cytosol"/>
    <property type="evidence" value="ECO:0007669"/>
    <property type="project" value="TreeGrafter"/>
</dbReference>
<dbReference type="NCBIfam" id="NF006316">
    <property type="entry name" value="PRK08517.1"/>
    <property type="match status" value="1"/>
</dbReference>
<dbReference type="GO" id="GO:0008408">
    <property type="term" value="F:3'-5' exonuclease activity"/>
    <property type="evidence" value="ECO:0007669"/>
    <property type="project" value="TreeGrafter"/>
</dbReference>
<dbReference type="FunFam" id="3.30.420.10:FF:000045">
    <property type="entry name" value="3'-5' exonuclease DinG"/>
    <property type="match status" value="1"/>
</dbReference>
<dbReference type="InterPro" id="IPR013520">
    <property type="entry name" value="Ribonucl_H"/>
</dbReference>
<dbReference type="InterPro" id="IPR036397">
    <property type="entry name" value="RNaseH_sf"/>
</dbReference>
<evidence type="ECO:0000256" key="1">
    <source>
        <dbReference type="ARBA" id="ARBA00025483"/>
    </source>
</evidence>
<dbReference type="Pfam" id="PF00929">
    <property type="entry name" value="RNase_T"/>
    <property type="match status" value="1"/>
</dbReference>